<keyword evidence="10 12" id="KW-0704">Schiff base</keyword>
<name>A0A016XKJ7_9BURK</name>
<dbReference type="InterPro" id="IPR002220">
    <property type="entry name" value="DapA-like"/>
</dbReference>
<evidence type="ECO:0000256" key="12">
    <source>
        <dbReference type="HAMAP-Rule" id="MF_00418"/>
    </source>
</evidence>
<dbReference type="RefSeq" id="WP_419670213.1">
    <property type="nucleotide sequence ID" value="NZ_JEMG01000001.1"/>
</dbReference>
<evidence type="ECO:0000256" key="14">
    <source>
        <dbReference type="PIRSR" id="PIRSR001365-1"/>
    </source>
</evidence>
<evidence type="ECO:0000256" key="6">
    <source>
        <dbReference type="ARBA" id="ARBA00022605"/>
    </source>
</evidence>
<comment type="caution">
    <text evidence="16">The sequence shown here is derived from an EMBL/GenBank/DDBJ whole genome shotgun (WGS) entry which is preliminary data.</text>
</comment>
<evidence type="ECO:0000313" key="16">
    <source>
        <dbReference type="EMBL" id="EYC51753.1"/>
    </source>
</evidence>
<keyword evidence="7 12" id="KW-0220">Diaminopimelate biosynthesis</keyword>
<dbReference type="PROSITE" id="PS00666">
    <property type="entry name" value="DHDPS_2"/>
    <property type="match status" value="1"/>
</dbReference>
<dbReference type="PANTHER" id="PTHR12128">
    <property type="entry name" value="DIHYDRODIPICOLINATE SYNTHASE"/>
    <property type="match status" value="1"/>
</dbReference>
<dbReference type="CDD" id="cd00950">
    <property type="entry name" value="DHDPS"/>
    <property type="match status" value="1"/>
</dbReference>
<dbReference type="GO" id="GO:0019877">
    <property type="term" value="P:diaminopimelate biosynthetic process"/>
    <property type="evidence" value="ECO:0007669"/>
    <property type="project" value="UniProtKB-UniRule"/>
</dbReference>
<comment type="subunit">
    <text evidence="12">Homotetramer; dimer of dimers.</text>
</comment>
<dbReference type="STRING" id="1458275.AZ34_12220"/>
<dbReference type="PANTHER" id="PTHR12128:SF66">
    <property type="entry name" value="4-HYDROXY-2-OXOGLUTARATE ALDOLASE, MITOCHONDRIAL"/>
    <property type="match status" value="1"/>
</dbReference>
<evidence type="ECO:0000256" key="1">
    <source>
        <dbReference type="ARBA" id="ARBA00003294"/>
    </source>
</evidence>
<evidence type="ECO:0000313" key="17">
    <source>
        <dbReference type="Proteomes" id="UP000023268"/>
    </source>
</evidence>
<dbReference type="SMART" id="SM01130">
    <property type="entry name" value="DHDPS"/>
    <property type="match status" value="1"/>
</dbReference>
<evidence type="ECO:0000256" key="10">
    <source>
        <dbReference type="ARBA" id="ARBA00023270"/>
    </source>
</evidence>
<dbReference type="GO" id="GO:0009089">
    <property type="term" value="P:lysine biosynthetic process via diaminopimelate"/>
    <property type="evidence" value="ECO:0007669"/>
    <property type="project" value="UniProtKB-UniRule"/>
</dbReference>
<dbReference type="InterPro" id="IPR005263">
    <property type="entry name" value="DapA"/>
</dbReference>
<feature type="binding site" evidence="12 15">
    <location>
        <position position="78"/>
    </location>
    <ligand>
        <name>pyruvate</name>
        <dbReference type="ChEBI" id="CHEBI:15361"/>
    </ligand>
</feature>
<evidence type="ECO:0000256" key="8">
    <source>
        <dbReference type="ARBA" id="ARBA00023154"/>
    </source>
</evidence>
<comment type="similarity">
    <text evidence="3 12 13">Belongs to the DapA family.</text>
</comment>
<comment type="caution">
    <text evidence="12">Was originally thought to be a dihydrodipicolinate synthase (DHDPS), catalyzing the condensation of (S)-aspartate-beta-semialdehyde [(S)-ASA] and pyruvate to dihydrodipicolinate (DHDP). However, it was shown in E.coli that the product of the enzymatic reaction is not dihydrodipicolinate but in fact (4S)-4-hydroxy-2,3,4,5-tetrahydro-(2S)-dipicolinic acid (HTPA), and that the consecutive dehydration reaction leading to DHDP is not spontaneous but catalyzed by DapB.</text>
</comment>
<feature type="site" description="Part of a proton relay during catalysis" evidence="12">
    <location>
        <position position="139"/>
    </location>
</feature>
<dbReference type="SUPFAM" id="SSF51569">
    <property type="entry name" value="Aldolase"/>
    <property type="match status" value="1"/>
</dbReference>
<dbReference type="eggNOG" id="COG0329">
    <property type="taxonomic scope" value="Bacteria"/>
</dbReference>
<feature type="site" description="Part of a proton relay during catalysis" evidence="12">
    <location>
        <position position="77"/>
    </location>
</feature>
<organism evidence="16 17">
    <name type="scientific">Hylemonella gracilis str. Niagara R</name>
    <dbReference type="NCBI Taxonomy" id="1458275"/>
    <lineage>
        <taxon>Bacteria</taxon>
        <taxon>Pseudomonadati</taxon>
        <taxon>Pseudomonadota</taxon>
        <taxon>Betaproteobacteria</taxon>
        <taxon>Burkholderiales</taxon>
        <taxon>Comamonadaceae</taxon>
        <taxon>Hylemonella</taxon>
    </lineage>
</organism>
<dbReference type="HAMAP" id="MF_00418">
    <property type="entry name" value="DapA"/>
    <property type="match status" value="1"/>
</dbReference>
<keyword evidence="8 12" id="KW-0457">Lysine biosynthesis</keyword>
<gene>
    <name evidence="12" type="primary">dapA</name>
    <name evidence="16" type="ORF">AZ34_12220</name>
</gene>
<keyword evidence="6 12" id="KW-0028">Amino-acid biosynthesis</keyword>
<accession>A0A016XKJ7</accession>
<feature type="active site" description="Proton donor/acceptor" evidence="12 14">
    <location>
        <position position="165"/>
    </location>
</feature>
<dbReference type="UniPathway" id="UPA00034">
    <property type="reaction ID" value="UER00017"/>
</dbReference>
<dbReference type="PRINTS" id="PR00146">
    <property type="entry name" value="DHPICSNTHASE"/>
</dbReference>
<dbReference type="Proteomes" id="UP000023268">
    <property type="component" value="Unassembled WGS sequence"/>
</dbReference>
<dbReference type="EMBL" id="JEMG01000001">
    <property type="protein sequence ID" value="EYC51753.1"/>
    <property type="molecule type" value="Genomic_DNA"/>
</dbReference>
<dbReference type="InterPro" id="IPR020625">
    <property type="entry name" value="Schiff_base-form_aldolases_AS"/>
</dbReference>
<dbReference type="Pfam" id="PF00701">
    <property type="entry name" value="DHDPS"/>
    <property type="match status" value="1"/>
</dbReference>
<protein>
    <recommendedName>
        <fullName evidence="4 12">4-hydroxy-tetrahydrodipicolinate synthase</fullName>
        <shortName evidence="12">HTPA synthase</shortName>
        <ecNumber evidence="4 12">4.3.3.7</ecNumber>
    </recommendedName>
</protein>
<evidence type="ECO:0000256" key="11">
    <source>
        <dbReference type="ARBA" id="ARBA00047836"/>
    </source>
</evidence>
<dbReference type="EC" id="4.3.3.7" evidence="4 12"/>
<comment type="function">
    <text evidence="1 12">Catalyzes the condensation of (S)-aspartate-beta-semialdehyde [(S)-ASA] and pyruvate to 4-hydroxy-tetrahydrodipicolinate (HTPA).</text>
</comment>
<proteinExistence type="inferred from homology"/>
<keyword evidence="5 12" id="KW-0963">Cytoplasm</keyword>
<dbReference type="PIRSF" id="PIRSF001365">
    <property type="entry name" value="DHDPS"/>
    <property type="match status" value="1"/>
</dbReference>
<feature type="binding site" evidence="12 15">
    <location>
        <position position="233"/>
    </location>
    <ligand>
        <name>pyruvate</name>
        <dbReference type="ChEBI" id="CHEBI:15361"/>
    </ligand>
</feature>
<evidence type="ECO:0000256" key="9">
    <source>
        <dbReference type="ARBA" id="ARBA00023239"/>
    </source>
</evidence>
<keyword evidence="9 12" id="KW-0456">Lyase</keyword>
<evidence type="ECO:0000256" key="4">
    <source>
        <dbReference type="ARBA" id="ARBA00012086"/>
    </source>
</evidence>
<evidence type="ECO:0000256" key="13">
    <source>
        <dbReference type="PIRNR" id="PIRNR001365"/>
    </source>
</evidence>
<dbReference type="GO" id="GO:0008840">
    <property type="term" value="F:4-hydroxy-tetrahydrodipicolinate synthase activity"/>
    <property type="evidence" value="ECO:0007669"/>
    <property type="project" value="UniProtKB-UniRule"/>
</dbReference>
<evidence type="ECO:0000256" key="5">
    <source>
        <dbReference type="ARBA" id="ARBA00022490"/>
    </source>
</evidence>
<evidence type="ECO:0000256" key="3">
    <source>
        <dbReference type="ARBA" id="ARBA00007592"/>
    </source>
</evidence>
<dbReference type="NCBIfam" id="TIGR00674">
    <property type="entry name" value="dapA"/>
    <property type="match status" value="1"/>
</dbReference>
<sequence>MPTAISNTIVGAQADTCSGPRVGNSPDTTPASRRRYAGLWIPLVTPFRDGGLDLPALSQLVGHLREQGVRGFVACGSTGEAAALDADEQLAVLDTALDAAQGLPVIMGVSGYHLPKLRDWIRLLASRPLAGLLTPAPMYVRPAQAGLLDWFQALADSSAAPLIVYDIPYRTGALISADTLLTLAAHPNIQAIKDCGGDVGKTLALIDDGRLEVLVGEDLQFYATLAQGGAGAITASAHLHTARFVTLMHQIAQGRLDVARTDWLRLVPLIQALFAEPNPGPLKAALAGQGRMREELRAPMTPVTPALRERLRIWMDQT</sequence>
<dbReference type="Gene3D" id="3.20.20.70">
    <property type="entry name" value="Aldolase class I"/>
    <property type="match status" value="1"/>
</dbReference>
<evidence type="ECO:0000256" key="7">
    <source>
        <dbReference type="ARBA" id="ARBA00022915"/>
    </source>
</evidence>
<feature type="active site" description="Schiff-base intermediate with substrate" evidence="12 14">
    <location>
        <position position="193"/>
    </location>
</feature>
<dbReference type="GO" id="GO:0005737">
    <property type="term" value="C:cytoplasm"/>
    <property type="evidence" value="ECO:0007669"/>
    <property type="project" value="UniProtKB-SubCell"/>
</dbReference>
<evidence type="ECO:0000256" key="15">
    <source>
        <dbReference type="PIRSR" id="PIRSR001365-2"/>
    </source>
</evidence>
<evidence type="ECO:0000256" key="2">
    <source>
        <dbReference type="ARBA" id="ARBA00005120"/>
    </source>
</evidence>
<comment type="pathway">
    <text evidence="2 12">Amino-acid biosynthesis; L-lysine biosynthesis via DAP pathway; (S)-tetrahydrodipicolinate from L-aspartate: step 3/4.</text>
</comment>
<comment type="subcellular location">
    <subcellularLocation>
        <location evidence="12">Cytoplasm</location>
    </subcellularLocation>
</comment>
<comment type="catalytic activity">
    <reaction evidence="11 12">
        <text>L-aspartate 4-semialdehyde + pyruvate = (2S,4S)-4-hydroxy-2,3,4,5-tetrahydrodipicolinate + H2O + H(+)</text>
        <dbReference type="Rhea" id="RHEA:34171"/>
        <dbReference type="ChEBI" id="CHEBI:15361"/>
        <dbReference type="ChEBI" id="CHEBI:15377"/>
        <dbReference type="ChEBI" id="CHEBI:15378"/>
        <dbReference type="ChEBI" id="CHEBI:67139"/>
        <dbReference type="ChEBI" id="CHEBI:537519"/>
        <dbReference type="EC" id="4.3.3.7"/>
    </reaction>
</comment>
<reference evidence="16 17" key="1">
    <citation type="submission" date="2014-02" db="EMBL/GenBank/DDBJ databases">
        <title>Draft Genome of Hylemonella gracilis isolated from the Niagara River.</title>
        <authorList>
            <person name="Pawlowski D.R."/>
            <person name="Koudelka G.B."/>
        </authorList>
    </citation>
    <scope>NUCLEOTIDE SEQUENCE [LARGE SCALE GENOMIC DNA]</scope>
    <source>
        <strain evidence="16 17">Niagara R</strain>
    </source>
</reference>
<dbReference type="AlphaFoldDB" id="A0A016XKJ7"/>
<dbReference type="InterPro" id="IPR013785">
    <property type="entry name" value="Aldolase_TIM"/>
</dbReference>